<dbReference type="PROSITE" id="PS00018">
    <property type="entry name" value="EF_HAND_1"/>
    <property type="match status" value="1"/>
</dbReference>
<keyword evidence="4" id="KW-0547">Nucleotide-binding</keyword>
<feature type="region of interest" description="Disordered" evidence="9">
    <location>
        <begin position="387"/>
        <end position="417"/>
    </location>
</feature>
<keyword evidence="14" id="KW-1185">Reference proteome</keyword>
<dbReference type="InterPro" id="IPR018247">
    <property type="entry name" value="EF_Hand_1_Ca_BS"/>
</dbReference>
<keyword evidence="6" id="KW-0067">ATP-binding</keyword>
<evidence type="ECO:0000256" key="6">
    <source>
        <dbReference type="ARBA" id="ARBA00022840"/>
    </source>
</evidence>
<feature type="transmembrane region" description="Helical" evidence="10">
    <location>
        <begin position="1042"/>
        <end position="1066"/>
    </location>
</feature>
<dbReference type="Pfam" id="PF00005">
    <property type="entry name" value="ABC_tran"/>
    <property type="match status" value="1"/>
</dbReference>
<feature type="compositionally biased region" description="Gly residues" evidence="9">
    <location>
        <begin position="405"/>
        <end position="416"/>
    </location>
</feature>
<sequence>MVGDKFENISEVLGLGYINEPTQACAAGYQCVAVDPYDALPESETDFSKKEGCCQKCLNGQSCPPMTVAATGFFFDNLCPDGHDCKEGQWPEPCEVGQMCYRGIVINCTMVVESVRAENAADTNLLNAVEGNTGMVGMNEEQQEVVRQDLVGFLDGAYCNATADLGWCPGGYYCPTPAEKYDCPVGYFCPPKTRNFHFQCSDPLCGPNEVYDTPQTRVQIIIASAVAFLGCILAVAQYLTNRWDQIAEAERFQERRIHNMEKDFLVQELISLRIAKKLAAEKKAREAEEAKMRQGRRNSGDGGDERRSFRRNSGGSSSDIFASLPNSDRSAGGRAKRVTKMVMGAVGFATKRKAKTTTFGTTPKPRFDAKSAINSDAMDVAKKHMARAKTEDEEDHDEEDDFDIEGGGGGGNGAPAGIGDALFKTSRKPTRMARAKTKIMPVITNTTNDGKEEVKIDEADLMAMGVPTYEEIREIFESIDKDGDGLITLPELKNTKLGSHLSEKDLQKIMDGTMDDNKEEAAKEAARRKGGMGGRRASLSQMVGGLVGGSAPGARGPRKSVNAGAKNAAAGALGISSTLSSIRRESHNPTLDTFCETNSPKAAQIRLPKAAAAAEVKEEPKSPDRILERRKSFVADLQTAFDAGNAGAASSAAQVKGKKTVAHSHGITFEEFSKQFFELMTSKVKEEGIISDPNVKGVELDFKDICLYVKVAGKEFQVLNNVCGKVEQKSMVALMGGSGAGKTSLLNTLCGRAFYATKISGELRINGQIDKMENYQDIIGFVPQDDIVHPDLTVYENLLYSGRFRLPTDVPYEDIEDLADQTLEELQMSHVRDSLVGDADKRGISGGQRKRVNIGWELMAKPKILFLDEPTSGLDAASSSVALAALKRLAKRGTTVVTVIHQPRYSIFEMFDNVLLLGVGGQVVFQGKPKLVVPYFQDLGFSLPFGENPADWMLDISSGTLKAAAKAGREAVADTFEARTQFLFKTWKEHEKKLREDDAKAGEKDGKGESLREALDKNYTLGFLGQYFLFLERSYKQRSRKFLTIVLDMLLIVGSAYLGAMISGTYKPIQEEFEVLDIPAAAILNMTLPGAEVVEYPMPFMKSFEMANEYAMITNLLFVILLTLSSLRSFGDGKLLFYRESSSGFSVSSYFLSQLTLDQCLHSLQALWAAIASYELRTSLVPLTSHIALYQLTAFFCTGWAYVFSLLVPRENLVMFSALFVAVCGTLLSGAMTFLRYTDIYASSFMSVMVGLLSSTRWFTEWMIVSEFKALPAQYGFTSPKLDYFMHAG</sequence>
<keyword evidence="7 10" id="KW-1133">Transmembrane helix</keyword>
<evidence type="ECO:0000256" key="3">
    <source>
        <dbReference type="ARBA" id="ARBA00022692"/>
    </source>
</evidence>
<evidence type="ECO:0000256" key="9">
    <source>
        <dbReference type="SAM" id="MobiDB-lite"/>
    </source>
</evidence>
<dbReference type="InterPro" id="IPR003593">
    <property type="entry name" value="AAA+_ATPase"/>
</dbReference>
<dbReference type="SMART" id="SM00382">
    <property type="entry name" value="AAA"/>
    <property type="match status" value="1"/>
</dbReference>
<evidence type="ECO:0000313" key="13">
    <source>
        <dbReference type="EMBL" id="GMI28522.1"/>
    </source>
</evidence>
<evidence type="ECO:0000256" key="1">
    <source>
        <dbReference type="ARBA" id="ARBA00004141"/>
    </source>
</evidence>
<feature type="transmembrane region" description="Helical" evidence="10">
    <location>
        <begin position="1187"/>
        <end position="1208"/>
    </location>
</feature>
<dbReference type="InterPro" id="IPR050352">
    <property type="entry name" value="ABCG_transporters"/>
</dbReference>
<dbReference type="SUPFAM" id="SSF47473">
    <property type="entry name" value="EF-hand"/>
    <property type="match status" value="1"/>
</dbReference>
<organism evidence="13 14">
    <name type="scientific">Tetraparma gracilis</name>
    <dbReference type="NCBI Taxonomy" id="2962635"/>
    <lineage>
        <taxon>Eukaryota</taxon>
        <taxon>Sar</taxon>
        <taxon>Stramenopiles</taxon>
        <taxon>Ochrophyta</taxon>
        <taxon>Bolidophyceae</taxon>
        <taxon>Parmales</taxon>
        <taxon>Triparmaceae</taxon>
        <taxon>Tetraparma</taxon>
    </lineage>
</organism>
<evidence type="ECO:0000313" key="14">
    <source>
        <dbReference type="Proteomes" id="UP001165060"/>
    </source>
</evidence>
<reference evidence="13 14" key="1">
    <citation type="journal article" date="2023" name="Commun. Biol.">
        <title>Genome analysis of Parmales, the sister group of diatoms, reveals the evolutionary specialization of diatoms from phago-mixotrophs to photoautotrophs.</title>
        <authorList>
            <person name="Ban H."/>
            <person name="Sato S."/>
            <person name="Yoshikawa S."/>
            <person name="Yamada K."/>
            <person name="Nakamura Y."/>
            <person name="Ichinomiya M."/>
            <person name="Sato N."/>
            <person name="Blanc-Mathieu R."/>
            <person name="Endo H."/>
            <person name="Kuwata A."/>
            <person name="Ogata H."/>
        </authorList>
    </citation>
    <scope>NUCLEOTIDE SEQUENCE [LARGE SCALE GENOMIC DNA]</scope>
</reference>
<proteinExistence type="predicted"/>
<dbReference type="PANTHER" id="PTHR48041">
    <property type="entry name" value="ABC TRANSPORTER G FAMILY MEMBER 28"/>
    <property type="match status" value="1"/>
</dbReference>
<keyword evidence="2" id="KW-0813">Transport</keyword>
<evidence type="ECO:0000256" key="10">
    <source>
        <dbReference type="SAM" id="Phobius"/>
    </source>
</evidence>
<dbReference type="SUPFAM" id="SSF52540">
    <property type="entry name" value="P-loop containing nucleoside triphosphate hydrolases"/>
    <property type="match status" value="1"/>
</dbReference>
<dbReference type="InterPro" id="IPR011992">
    <property type="entry name" value="EF-hand-dom_pair"/>
</dbReference>
<comment type="subcellular location">
    <subcellularLocation>
        <location evidence="1">Membrane</location>
        <topology evidence="1">Multi-pass membrane protein</topology>
    </subcellularLocation>
</comment>
<evidence type="ECO:0000256" key="2">
    <source>
        <dbReference type="ARBA" id="ARBA00022448"/>
    </source>
</evidence>
<dbReference type="PANTHER" id="PTHR48041:SF91">
    <property type="entry name" value="ABC TRANSPORTER G FAMILY MEMBER 28"/>
    <property type="match status" value="1"/>
</dbReference>
<dbReference type="Gene3D" id="3.40.50.300">
    <property type="entry name" value="P-loop containing nucleotide triphosphate hydrolases"/>
    <property type="match status" value="1"/>
</dbReference>
<dbReference type="CDD" id="cd03213">
    <property type="entry name" value="ABCG_EPDR"/>
    <property type="match status" value="1"/>
</dbReference>
<feature type="domain" description="EF-hand" evidence="11">
    <location>
        <begin position="467"/>
        <end position="502"/>
    </location>
</feature>
<dbReference type="CDD" id="cd00051">
    <property type="entry name" value="EFh"/>
    <property type="match status" value="1"/>
</dbReference>
<dbReference type="InterPro" id="IPR043926">
    <property type="entry name" value="ABCG_dom"/>
</dbReference>
<evidence type="ECO:0000256" key="5">
    <source>
        <dbReference type="ARBA" id="ARBA00022837"/>
    </source>
</evidence>
<keyword evidence="8 10" id="KW-0472">Membrane</keyword>
<evidence type="ECO:0008006" key="15">
    <source>
        <dbReference type="Google" id="ProtNLM"/>
    </source>
</evidence>
<evidence type="ECO:0000256" key="8">
    <source>
        <dbReference type="ARBA" id="ARBA00023136"/>
    </source>
</evidence>
<gene>
    <name evidence="13" type="ORF">TeGR_g3273</name>
</gene>
<evidence type="ECO:0000256" key="7">
    <source>
        <dbReference type="ARBA" id="ARBA00022989"/>
    </source>
</evidence>
<comment type="caution">
    <text evidence="13">The sequence shown here is derived from an EMBL/GenBank/DDBJ whole genome shotgun (WGS) entry which is preliminary data.</text>
</comment>
<evidence type="ECO:0000256" key="4">
    <source>
        <dbReference type="ARBA" id="ARBA00022741"/>
    </source>
</evidence>
<feature type="transmembrane region" description="Helical" evidence="10">
    <location>
        <begin position="1110"/>
        <end position="1130"/>
    </location>
</feature>
<dbReference type="InterPro" id="IPR003439">
    <property type="entry name" value="ABC_transporter-like_ATP-bd"/>
</dbReference>
<dbReference type="Gene3D" id="1.10.238.10">
    <property type="entry name" value="EF-hand"/>
    <property type="match status" value="1"/>
</dbReference>
<feature type="transmembrane region" description="Helical" evidence="10">
    <location>
        <begin position="1213"/>
        <end position="1234"/>
    </location>
</feature>
<evidence type="ECO:0000259" key="12">
    <source>
        <dbReference type="PROSITE" id="PS50893"/>
    </source>
</evidence>
<feature type="transmembrane region" description="Helical" evidence="10">
    <location>
        <begin position="1240"/>
        <end position="1259"/>
    </location>
</feature>
<dbReference type="InterPro" id="IPR027417">
    <property type="entry name" value="P-loop_NTPase"/>
</dbReference>
<dbReference type="InterPro" id="IPR002048">
    <property type="entry name" value="EF_hand_dom"/>
</dbReference>
<dbReference type="Proteomes" id="UP001165060">
    <property type="component" value="Unassembled WGS sequence"/>
</dbReference>
<feature type="domain" description="ABC transporter" evidence="12">
    <location>
        <begin position="700"/>
        <end position="945"/>
    </location>
</feature>
<dbReference type="PROSITE" id="PS50222">
    <property type="entry name" value="EF_HAND_2"/>
    <property type="match status" value="1"/>
</dbReference>
<dbReference type="EMBL" id="BRYB01004281">
    <property type="protein sequence ID" value="GMI28522.1"/>
    <property type="molecule type" value="Genomic_DNA"/>
</dbReference>
<dbReference type="PROSITE" id="PS50893">
    <property type="entry name" value="ABC_TRANSPORTER_2"/>
    <property type="match status" value="1"/>
</dbReference>
<evidence type="ECO:0000259" key="11">
    <source>
        <dbReference type="PROSITE" id="PS50222"/>
    </source>
</evidence>
<feature type="compositionally biased region" description="Acidic residues" evidence="9">
    <location>
        <begin position="391"/>
        <end position="404"/>
    </location>
</feature>
<feature type="region of interest" description="Disordered" evidence="9">
    <location>
        <begin position="285"/>
        <end position="336"/>
    </location>
</feature>
<protein>
    <recommendedName>
        <fullName evidence="15">Calmodulin</fullName>
    </recommendedName>
</protein>
<keyword evidence="3 10" id="KW-0812">Transmembrane</keyword>
<name>A0ABQ6ML46_9STRA</name>
<feature type="non-terminal residue" evidence="13">
    <location>
        <position position="1289"/>
    </location>
</feature>
<dbReference type="Pfam" id="PF19055">
    <property type="entry name" value="ABC2_membrane_7"/>
    <property type="match status" value="2"/>
</dbReference>
<keyword evidence="5" id="KW-0106">Calcium</keyword>
<accession>A0ABQ6ML46</accession>